<proteinExistence type="predicted"/>
<name>A0AB34J436_PRYPA</name>
<feature type="region of interest" description="Disordered" evidence="1">
    <location>
        <begin position="66"/>
        <end position="94"/>
    </location>
</feature>
<sequence>MNRSFAMSGSGAAPPPRREAAHVRAALKSSHVQPYDGRSVQTSAAATPMASARESAASTCMLGSTETVAPSWSPGLERLRSTSTTGVSRRHPSALPRWYDDSAAGYARRRAHGPSSRASGSFFIRATSRCFSSTRSASNPGGVYAAEAADTPSSRGHAILGGFT</sequence>
<reference evidence="2 3" key="1">
    <citation type="journal article" date="2024" name="Science">
        <title>Giant polyketide synthase enzymes in the biosynthesis of giant marine polyether toxins.</title>
        <authorList>
            <person name="Fallon T.R."/>
            <person name="Shende V.V."/>
            <person name="Wierzbicki I.H."/>
            <person name="Pendleton A.L."/>
            <person name="Watervoot N.F."/>
            <person name="Auber R.P."/>
            <person name="Gonzalez D.J."/>
            <person name="Wisecaver J.H."/>
            <person name="Moore B.S."/>
        </authorList>
    </citation>
    <scope>NUCLEOTIDE SEQUENCE [LARGE SCALE GENOMIC DNA]</scope>
    <source>
        <strain evidence="2 3">12B1</strain>
    </source>
</reference>
<keyword evidence="3" id="KW-1185">Reference proteome</keyword>
<gene>
    <name evidence="2" type="ORF">AB1Y20_005009</name>
</gene>
<dbReference type="EMBL" id="JBGBPQ010000013">
    <property type="protein sequence ID" value="KAL1511721.1"/>
    <property type="molecule type" value="Genomic_DNA"/>
</dbReference>
<feature type="region of interest" description="Disordered" evidence="1">
    <location>
        <begin position="1"/>
        <end position="21"/>
    </location>
</feature>
<accession>A0AB34J436</accession>
<evidence type="ECO:0000313" key="3">
    <source>
        <dbReference type="Proteomes" id="UP001515480"/>
    </source>
</evidence>
<organism evidence="2 3">
    <name type="scientific">Prymnesium parvum</name>
    <name type="common">Toxic golden alga</name>
    <dbReference type="NCBI Taxonomy" id="97485"/>
    <lineage>
        <taxon>Eukaryota</taxon>
        <taxon>Haptista</taxon>
        <taxon>Haptophyta</taxon>
        <taxon>Prymnesiophyceae</taxon>
        <taxon>Prymnesiales</taxon>
        <taxon>Prymnesiaceae</taxon>
        <taxon>Prymnesium</taxon>
    </lineage>
</organism>
<evidence type="ECO:0000256" key="1">
    <source>
        <dbReference type="SAM" id="MobiDB-lite"/>
    </source>
</evidence>
<evidence type="ECO:0000313" key="2">
    <source>
        <dbReference type="EMBL" id="KAL1511721.1"/>
    </source>
</evidence>
<protein>
    <submittedName>
        <fullName evidence="2">Uncharacterized protein</fullName>
    </submittedName>
</protein>
<comment type="caution">
    <text evidence="2">The sequence shown here is derived from an EMBL/GenBank/DDBJ whole genome shotgun (WGS) entry which is preliminary data.</text>
</comment>
<dbReference type="AlphaFoldDB" id="A0AB34J436"/>
<dbReference type="Proteomes" id="UP001515480">
    <property type="component" value="Unassembled WGS sequence"/>
</dbReference>